<sequence length="110" mass="12775">MTRQGQKALQEKKTFKFYSLYGKTKREPSVLAVDETGTTIKEQEKVKNLNLYNRKRKGVKARSLDLVYPVRLTLLVEIADLNESPSQFLLQSVKEVSQYVQIDYMLTRDS</sequence>
<dbReference type="EMBL" id="JACHFY010000048">
    <property type="protein sequence ID" value="MBB5255161.1"/>
    <property type="molecule type" value="Genomic_DNA"/>
</dbReference>
<gene>
    <name evidence="1" type="ORF">HNQ62_002936</name>
</gene>
<protein>
    <submittedName>
        <fullName evidence="1">IS4 transposase</fullName>
    </submittedName>
</protein>
<accession>A0A7J9RWF4</accession>
<proteinExistence type="predicted"/>
<evidence type="ECO:0000313" key="1">
    <source>
        <dbReference type="EMBL" id="MBB5255161.1"/>
    </source>
</evidence>
<dbReference type="Proteomes" id="UP000582213">
    <property type="component" value="Unassembled WGS sequence"/>
</dbReference>
<comment type="caution">
    <text evidence="1">The sequence shown here is derived from an EMBL/GenBank/DDBJ whole genome shotgun (WGS) entry which is preliminary data.</text>
</comment>
<reference evidence="1 2" key="1">
    <citation type="submission" date="2020-08" db="EMBL/GenBank/DDBJ databases">
        <title>Genomic Encyclopedia of Type Strains, Phase IV (KMG-IV): sequencing the most valuable type-strain genomes for metagenomic binning, comparative biology and taxonomic classification.</title>
        <authorList>
            <person name="Goeker M."/>
        </authorList>
    </citation>
    <scope>NUCLEOTIDE SEQUENCE [LARGE SCALE GENOMIC DNA]</scope>
    <source>
        <strain evidence="1 2">DSM 12421</strain>
    </source>
</reference>
<dbReference type="AlphaFoldDB" id="A0A7J9RWF4"/>
<organism evidence="1 2">
    <name type="scientific">Sulfurisphaera ohwakuensis</name>
    <dbReference type="NCBI Taxonomy" id="69656"/>
    <lineage>
        <taxon>Archaea</taxon>
        <taxon>Thermoproteota</taxon>
        <taxon>Thermoprotei</taxon>
        <taxon>Sulfolobales</taxon>
        <taxon>Sulfolobaceae</taxon>
        <taxon>Sulfurisphaera</taxon>
    </lineage>
</organism>
<name>A0A7J9RWF4_SULOH</name>
<evidence type="ECO:0000313" key="2">
    <source>
        <dbReference type="Proteomes" id="UP000582213"/>
    </source>
</evidence>